<dbReference type="RefSeq" id="WP_155094125.1">
    <property type="nucleotide sequence ID" value="NZ_WMIE01000001.1"/>
</dbReference>
<dbReference type="Proteomes" id="UP000478183">
    <property type="component" value="Unassembled WGS sequence"/>
</dbReference>
<proteinExistence type="predicted"/>
<dbReference type="AlphaFoldDB" id="A0A6L6J4H7"/>
<protein>
    <submittedName>
        <fullName evidence="2">Uncharacterized protein</fullName>
    </submittedName>
</protein>
<name>A0A6L6J4H7_9RHOB</name>
<evidence type="ECO:0000313" key="2">
    <source>
        <dbReference type="EMBL" id="MTH76780.1"/>
    </source>
</evidence>
<dbReference type="EMBL" id="WMIE01000001">
    <property type="protein sequence ID" value="MTH76780.1"/>
    <property type="molecule type" value="Genomic_DNA"/>
</dbReference>
<feature type="signal peptide" evidence="1">
    <location>
        <begin position="1"/>
        <end position="20"/>
    </location>
</feature>
<sequence length="125" mass="13505">MKLAALLAILFIPLFQTPSAANSGSATPVELQCGPEGDASENRLCEALEYTLLRRGYKIQNNSQTKIRLVSKNGPDGSMRARLEISRDGSVSYGAEAELSVIDRNSIPERSINSFAASLLDRSGF</sequence>
<keyword evidence="3" id="KW-1185">Reference proteome</keyword>
<evidence type="ECO:0000313" key="3">
    <source>
        <dbReference type="Proteomes" id="UP000478183"/>
    </source>
</evidence>
<gene>
    <name evidence="2" type="ORF">GL286_03455</name>
</gene>
<keyword evidence="1" id="KW-0732">Signal</keyword>
<accession>A0A6L6J4H7</accession>
<feature type="chain" id="PRO_5026899359" evidence="1">
    <location>
        <begin position="21"/>
        <end position="125"/>
    </location>
</feature>
<evidence type="ECO:0000256" key="1">
    <source>
        <dbReference type="SAM" id="SignalP"/>
    </source>
</evidence>
<reference evidence="2 3" key="1">
    <citation type="submission" date="2019-11" db="EMBL/GenBank/DDBJ databases">
        <authorList>
            <person name="Dong K."/>
        </authorList>
    </citation>
    <scope>NUCLEOTIDE SEQUENCE [LARGE SCALE GENOMIC DNA]</scope>
    <source>
        <strain evidence="2 3">NBRC 111993</strain>
    </source>
</reference>
<organism evidence="2 3">
    <name type="scientific">Paracoccus aestuariivivens</name>
    <dbReference type="NCBI Taxonomy" id="1820333"/>
    <lineage>
        <taxon>Bacteria</taxon>
        <taxon>Pseudomonadati</taxon>
        <taxon>Pseudomonadota</taxon>
        <taxon>Alphaproteobacteria</taxon>
        <taxon>Rhodobacterales</taxon>
        <taxon>Paracoccaceae</taxon>
        <taxon>Paracoccus</taxon>
    </lineage>
</organism>
<comment type="caution">
    <text evidence="2">The sequence shown here is derived from an EMBL/GenBank/DDBJ whole genome shotgun (WGS) entry which is preliminary data.</text>
</comment>